<evidence type="ECO:0000256" key="12">
    <source>
        <dbReference type="ARBA" id="ARBA00023065"/>
    </source>
</evidence>
<keyword evidence="13" id="KW-0496">Mitochondrion</keyword>
<dbReference type="PANTHER" id="PTHR13359">
    <property type="entry name" value="39S RIBOSOMAL PROTEIN L40, MITOCHONDRIAL"/>
    <property type="match status" value="1"/>
</dbReference>
<evidence type="ECO:0000256" key="10">
    <source>
        <dbReference type="ARBA" id="ARBA00022989"/>
    </source>
</evidence>
<name>A0AAD4R277_9BILA</name>
<evidence type="ECO:0000256" key="13">
    <source>
        <dbReference type="ARBA" id="ARBA00023128"/>
    </source>
</evidence>
<keyword evidence="11" id="KW-0915">Sodium</keyword>
<dbReference type="InterPro" id="IPR019192">
    <property type="entry name" value="Ribosomal_mL40"/>
</dbReference>
<keyword evidence="12 20" id="KW-0406">Ion transport</keyword>
<dbReference type="GO" id="GO:0016020">
    <property type="term" value="C:membrane"/>
    <property type="evidence" value="ECO:0007669"/>
    <property type="project" value="UniProtKB-SubCell"/>
</dbReference>
<comment type="similarity">
    <text evidence="3 20">Belongs to the amiloride-sensitive sodium channel (TC 1.A.6) family.</text>
</comment>
<keyword evidence="10" id="KW-1133">Transmembrane helix</keyword>
<evidence type="ECO:0000256" key="1">
    <source>
        <dbReference type="ARBA" id="ARBA00004141"/>
    </source>
</evidence>
<evidence type="ECO:0000256" key="11">
    <source>
        <dbReference type="ARBA" id="ARBA00023053"/>
    </source>
</evidence>
<evidence type="ECO:0000256" key="2">
    <source>
        <dbReference type="ARBA" id="ARBA00004173"/>
    </source>
</evidence>
<dbReference type="PRINTS" id="PR01078">
    <property type="entry name" value="AMINACHANNEL"/>
</dbReference>
<keyword evidence="7 20" id="KW-0812">Transmembrane</keyword>
<evidence type="ECO:0000256" key="19">
    <source>
        <dbReference type="ARBA" id="ARBA00035192"/>
    </source>
</evidence>
<dbReference type="InterPro" id="IPR039145">
    <property type="entry name" value="Ribosomal_mL40_metazoa/plant"/>
</dbReference>
<sequence length="608" mass="69648">MNYLVGIARTLSINTNCGISRGFHTSCSLAFTGGKTREVIFDPEIAKLREKRRRRRLEKELKELKKHSKKLKPVEELSMTVKAAMSWNERRRKLPPMNEIEMEDARQYAESVDTDYEKWASEQSRRDIMWQSNMLRMQKSAMETLQKMSPELYEEAVKADTNFLPFTIHGPALTPPLENYQSPDGIPWLGRAPNLPYSTIPGYHGTSPLFHNKLISVQICSLNPYLDSLLKDVEAIKRIMNVYTTIILRAARTNELLAAEGEETPTEIETMKRVKRQLNTTFFEPAYSECNCSKPIREEDLECTANKTSVPNKSLEEYEEGGIEERAMCLCAFDRESGDAWPCYPHQKWSERICGYCDSHSFCTLDEKPGCYAFKDSEIVKLWHYYGFFEEEKEIETLGFQNMSDEITIVNKAKENLIYAMSELSEKQRIALSIPKSQLIQKCSFNGKACDIDKDFSVIADPTFGNCYTFNHNRNETKSSIRAGPANGLRLSLFVNASQYLPITESGCYRSCFQEMVTKNCGCADPRFPTPPGISHCEVFNSTSRMPLLLPKLLLLKLIIMNIQENVWKNKQFNLVKCTSYLETVVKKVPAVNASSHVNSPFIQVLYW</sequence>
<keyword evidence="15" id="KW-0325">Glycoprotein</keyword>
<dbReference type="EMBL" id="JAKKPZ010000009">
    <property type="protein sequence ID" value="KAI1717254.1"/>
    <property type="molecule type" value="Genomic_DNA"/>
</dbReference>
<dbReference type="InterPro" id="IPR001873">
    <property type="entry name" value="ENaC"/>
</dbReference>
<evidence type="ECO:0000256" key="4">
    <source>
        <dbReference type="ARBA" id="ARBA00009360"/>
    </source>
</evidence>
<evidence type="ECO:0000256" key="14">
    <source>
        <dbReference type="ARBA" id="ARBA00023136"/>
    </source>
</evidence>
<keyword evidence="9 21" id="KW-0689">Ribosomal protein</keyword>
<evidence type="ECO:0000256" key="9">
    <source>
        <dbReference type="ARBA" id="ARBA00022980"/>
    </source>
</evidence>
<comment type="similarity">
    <text evidence="4">Belongs to the mitochondrion-specific ribosomal protein mL40 family.</text>
</comment>
<evidence type="ECO:0000256" key="8">
    <source>
        <dbReference type="ARBA" id="ARBA00022946"/>
    </source>
</evidence>
<keyword evidence="18 20" id="KW-0407">Ion channel</keyword>
<keyword evidence="5 20" id="KW-0813">Transport</keyword>
<dbReference type="Gene3D" id="6.10.250.3440">
    <property type="match status" value="1"/>
</dbReference>
<evidence type="ECO:0000256" key="5">
    <source>
        <dbReference type="ARBA" id="ARBA00022448"/>
    </source>
</evidence>
<reference evidence="21" key="1">
    <citation type="submission" date="2022-01" db="EMBL/GenBank/DDBJ databases">
        <title>Genome Sequence Resource for Two Populations of Ditylenchus destructor, the Migratory Endoparasitic Phytonematode.</title>
        <authorList>
            <person name="Zhang H."/>
            <person name="Lin R."/>
            <person name="Xie B."/>
        </authorList>
    </citation>
    <scope>NUCLEOTIDE SEQUENCE</scope>
    <source>
        <strain evidence="21">BazhouSP</strain>
    </source>
</reference>
<evidence type="ECO:0000256" key="20">
    <source>
        <dbReference type="RuleBase" id="RU000679"/>
    </source>
</evidence>
<dbReference type="Gene3D" id="2.60.470.10">
    <property type="entry name" value="Acid-sensing ion channels like domains"/>
    <property type="match status" value="1"/>
</dbReference>
<dbReference type="Proteomes" id="UP001201812">
    <property type="component" value="Unassembled WGS sequence"/>
</dbReference>
<dbReference type="GO" id="GO:0005762">
    <property type="term" value="C:mitochondrial large ribosomal subunit"/>
    <property type="evidence" value="ECO:0007669"/>
    <property type="project" value="InterPro"/>
</dbReference>
<evidence type="ECO:0000256" key="6">
    <source>
        <dbReference type="ARBA" id="ARBA00022461"/>
    </source>
</evidence>
<evidence type="ECO:0000256" key="3">
    <source>
        <dbReference type="ARBA" id="ARBA00007193"/>
    </source>
</evidence>
<evidence type="ECO:0000256" key="16">
    <source>
        <dbReference type="ARBA" id="ARBA00023201"/>
    </source>
</evidence>
<organism evidence="21 22">
    <name type="scientific">Ditylenchus destructor</name>
    <dbReference type="NCBI Taxonomy" id="166010"/>
    <lineage>
        <taxon>Eukaryota</taxon>
        <taxon>Metazoa</taxon>
        <taxon>Ecdysozoa</taxon>
        <taxon>Nematoda</taxon>
        <taxon>Chromadorea</taxon>
        <taxon>Rhabditida</taxon>
        <taxon>Tylenchina</taxon>
        <taxon>Tylenchomorpha</taxon>
        <taxon>Sphaerularioidea</taxon>
        <taxon>Anguinidae</taxon>
        <taxon>Anguininae</taxon>
        <taxon>Ditylenchus</taxon>
    </lineage>
</organism>
<evidence type="ECO:0000256" key="7">
    <source>
        <dbReference type="ARBA" id="ARBA00022692"/>
    </source>
</evidence>
<dbReference type="Pfam" id="PF00858">
    <property type="entry name" value="ASC"/>
    <property type="match status" value="1"/>
</dbReference>
<keyword evidence="8" id="KW-0809">Transit peptide</keyword>
<dbReference type="PANTHER" id="PTHR13359:SF2">
    <property type="entry name" value="LARGE RIBOSOMAL SUBUNIT PROTEIN ML40"/>
    <property type="match status" value="1"/>
</dbReference>
<dbReference type="Pfam" id="PF09812">
    <property type="entry name" value="MRP-L28"/>
    <property type="match status" value="1"/>
</dbReference>
<evidence type="ECO:0000313" key="21">
    <source>
        <dbReference type="EMBL" id="KAI1717254.1"/>
    </source>
</evidence>
<keyword evidence="16 20" id="KW-0739">Sodium transport</keyword>
<keyword evidence="14" id="KW-0472">Membrane</keyword>
<evidence type="ECO:0000256" key="18">
    <source>
        <dbReference type="ARBA" id="ARBA00023303"/>
    </source>
</evidence>
<proteinExistence type="inferred from homology"/>
<evidence type="ECO:0000256" key="17">
    <source>
        <dbReference type="ARBA" id="ARBA00023274"/>
    </source>
</evidence>
<keyword evidence="17" id="KW-0687">Ribonucleoprotein</keyword>
<gene>
    <name evidence="21" type="ORF">DdX_06991</name>
</gene>
<protein>
    <recommendedName>
        <fullName evidence="19">Large ribosomal subunit protein mL40</fullName>
    </recommendedName>
</protein>
<dbReference type="GO" id="GO:0005272">
    <property type="term" value="F:sodium channel activity"/>
    <property type="evidence" value="ECO:0007669"/>
    <property type="project" value="UniProtKB-KW"/>
</dbReference>
<dbReference type="AlphaFoldDB" id="A0AAD4R277"/>
<comment type="subcellular location">
    <subcellularLocation>
        <location evidence="1">Membrane</location>
        <topology evidence="1">Multi-pass membrane protein</topology>
    </subcellularLocation>
    <subcellularLocation>
        <location evidence="2">Mitochondrion</location>
    </subcellularLocation>
</comment>
<comment type="caution">
    <text evidence="21">The sequence shown here is derived from an EMBL/GenBank/DDBJ whole genome shotgun (WGS) entry which is preliminary data.</text>
</comment>
<evidence type="ECO:0000313" key="22">
    <source>
        <dbReference type="Proteomes" id="UP001201812"/>
    </source>
</evidence>
<keyword evidence="6 20" id="KW-0894">Sodium channel</keyword>
<accession>A0AAD4R277</accession>
<keyword evidence="22" id="KW-1185">Reference proteome</keyword>
<evidence type="ECO:0000256" key="15">
    <source>
        <dbReference type="ARBA" id="ARBA00023180"/>
    </source>
</evidence>